<proteinExistence type="predicted"/>
<protein>
    <submittedName>
        <fullName evidence="1">Uncharacterized protein</fullName>
    </submittedName>
</protein>
<reference evidence="1" key="1">
    <citation type="submission" date="2014-12" db="EMBL/GenBank/DDBJ databases">
        <title>Insight into the proteome of Arion vulgaris.</title>
        <authorList>
            <person name="Aradska J."/>
            <person name="Bulat T."/>
            <person name="Smidak R."/>
            <person name="Sarate P."/>
            <person name="Gangsoo J."/>
            <person name="Sialana F."/>
            <person name="Bilban M."/>
            <person name="Lubec G."/>
        </authorList>
    </citation>
    <scope>NUCLEOTIDE SEQUENCE</scope>
    <source>
        <tissue evidence="1">Skin</tissue>
    </source>
</reference>
<dbReference type="EMBL" id="HACG01022914">
    <property type="protein sequence ID" value="CEK69779.1"/>
    <property type="molecule type" value="Transcribed_RNA"/>
</dbReference>
<gene>
    <name evidence="1" type="primary">ORF71546</name>
</gene>
<dbReference type="AlphaFoldDB" id="A0A0B6ZM96"/>
<organism evidence="1">
    <name type="scientific">Arion vulgaris</name>
    <dbReference type="NCBI Taxonomy" id="1028688"/>
    <lineage>
        <taxon>Eukaryota</taxon>
        <taxon>Metazoa</taxon>
        <taxon>Spiralia</taxon>
        <taxon>Lophotrochozoa</taxon>
        <taxon>Mollusca</taxon>
        <taxon>Gastropoda</taxon>
        <taxon>Heterobranchia</taxon>
        <taxon>Euthyneura</taxon>
        <taxon>Panpulmonata</taxon>
        <taxon>Eupulmonata</taxon>
        <taxon>Stylommatophora</taxon>
        <taxon>Helicina</taxon>
        <taxon>Arionoidea</taxon>
        <taxon>Arionidae</taxon>
        <taxon>Arion</taxon>
    </lineage>
</organism>
<accession>A0A0B6ZM96</accession>
<name>A0A0B6ZM96_9EUPU</name>
<feature type="non-terminal residue" evidence="1">
    <location>
        <position position="1"/>
    </location>
</feature>
<evidence type="ECO:0000313" key="1">
    <source>
        <dbReference type="EMBL" id="CEK69779.1"/>
    </source>
</evidence>
<sequence length="59" mass="7450">TVMRWRYVRQTWRRNDQRMPKQTLKWEDKISRKRILLDVKEMFYGTDNYVLVSKCKRVV</sequence>